<dbReference type="InterPro" id="IPR018929">
    <property type="entry name" value="DUF2510"/>
</dbReference>
<sequence>MNSTAAPGWYPDPEGTPDILRWWDGTQWTGATHPVAGATAASAPTVAIPSVEGDGAMVDASNNLAWSAAAPISPADPTIADPSGPAEPTTRRPLKIVGGVAAAFVALAILGGVLGNGDSGSAIPAAPTTAGPAPAATRASAPATTTTAATTTTSAAPTTTSTPAATAAPAVADALILSDPRCATAAPDLIEQIASGLTDSSLTLANGLVIVDGPTTFVGATTLRPDGKMENRSDVWVVQGGQVYSSTGGARNETSWPRASREIDISPGDDRVEALDQCVIDVTRR</sequence>
<feature type="region of interest" description="Disordered" evidence="1">
    <location>
        <begin position="125"/>
        <end position="165"/>
    </location>
</feature>
<dbReference type="Proteomes" id="UP001596484">
    <property type="component" value="Unassembled WGS sequence"/>
</dbReference>
<feature type="domain" description="DUF2510" evidence="3">
    <location>
        <begin position="7"/>
        <end position="40"/>
    </location>
</feature>
<protein>
    <submittedName>
        <fullName evidence="4">DUF2510 domain-containing protein</fullName>
    </submittedName>
</protein>
<evidence type="ECO:0000313" key="5">
    <source>
        <dbReference type="Proteomes" id="UP001596484"/>
    </source>
</evidence>
<keyword evidence="5" id="KW-1185">Reference proteome</keyword>
<accession>A0ABW2RRX1</accession>
<evidence type="ECO:0000313" key="4">
    <source>
        <dbReference type="EMBL" id="MFC7446559.1"/>
    </source>
</evidence>
<proteinExistence type="predicted"/>
<dbReference type="EMBL" id="JBHTCS010000002">
    <property type="protein sequence ID" value="MFC7446559.1"/>
    <property type="molecule type" value="Genomic_DNA"/>
</dbReference>
<dbReference type="RefSeq" id="WP_378400855.1">
    <property type="nucleotide sequence ID" value="NZ_JBHTCS010000002.1"/>
</dbReference>
<organism evidence="4 5">
    <name type="scientific">Rhodococcus daqingensis</name>
    <dbReference type="NCBI Taxonomy" id="2479363"/>
    <lineage>
        <taxon>Bacteria</taxon>
        <taxon>Bacillati</taxon>
        <taxon>Actinomycetota</taxon>
        <taxon>Actinomycetes</taxon>
        <taxon>Mycobacteriales</taxon>
        <taxon>Nocardiaceae</taxon>
        <taxon>Rhodococcus</taxon>
    </lineage>
</organism>
<dbReference type="Pfam" id="PF10708">
    <property type="entry name" value="DUF2510"/>
    <property type="match status" value="1"/>
</dbReference>
<gene>
    <name evidence="4" type="ORF">ACFQS9_01515</name>
</gene>
<evidence type="ECO:0000256" key="1">
    <source>
        <dbReference type="SAM" id="MobiDB-lite"/>
    </source>
</evidence>
<keyword evidence="2" id="KW-0812">Transmembrane</keyword>
<feature type="transmembrane region" description="Helical" evidence="2">
    <location>
        <begin position="96"/>
        <end position="115"/>
    </location>
</feature>
<reference evidence="5" key="1">
    <citation type="journal article" date="2019" name="Int. J. Syst. Evol. Microbiol.">
        <title>The Global Catalogue of Microorganisms (GCM) 10K type strain sequencing project: providing services to taxonomists for standard genome sequencing and annotation.</title>
        <authorList>
            <consortium name="The Broad Institute Genomics Platform"/>
            <consortium name="The Broad Institute Genome Sequencing Center for Infectious Disease"/>
            <person name="Wu L."/>
            <person name="Ma J."/>
        </authorList>
    </citation>
    <scope>NUCLEOTIDE SEQUENCE [LARGE SCALE GENOMIC DNA]</scope>
    <source>
        <strain evidence="5">ICMP 19430</strain>
    </source>
</reference>
<evidence type="ECO:0000259" key="3">
    <source>
        <dbReference type="Pfam" id="PF10708"/>
    </source>
</evidence>
<name>A0ABW2RRX1_9NOCA</name>
<keyword evidence="2" id="KW-0472">Membrane</keyword>
<keyword evidence="2" id="KW-1133">Transmembrane helix</keyword>
<evidence type="ECO:0000256" key="2">
    <source>
        <dbReference type="SAM" id="Phobius"/>
    </source>
</evidence>
<comment type="caution">
    <text evidence="4">The sequence shown here is derived from an EMBL/GenBank/DDBJ whole genome shotgun (WGS) entry which is preliminary data.</text>
</comment>